<evidence type="ECO:0000256" key="9">
    <source>
        <dbReference type="SAM" id="Phobius"/>
    </source>
</evidence>
<dbReference type="SUPFAM" id="SSF56112">
    <property type="entry name" value="Protein kinase-like (PK-like)"/>
    <property type="match status" value="1"/>
</dbReference>
<dbReference type="Gene3D" id="1.10.510.10">
    <property type="entry name" value="Transferase(Phosphotransferase) domain 1"/>
    <property type="match status" value="1"/>
</dbReference>
<evidence type="ECO:0000256" key="1">
    <source>
        <dbReference type="ARBA" id="ARBA00012513"/>
    </source>
</evidence>
<keyword evidence="12" id="KW-1185">Reference proteome</keyword>
<keyword evidence="9" id="KW-0472">Membrane</keyword>
<dbReference type="PANTHER" id="PTHR43289:SF6">
    <property type="entry name" value="SERINE_THREONINE-PROTEIN KINASE NEKL-3"/>
    <property type="match status" value="1"/>
</dbReference>
<dbReference type="PROSITE" id="PS00108">
    <property type="entry name" value="PROTEIN_KINASE_ST"/>
    <property type="match status" value="1"/>
</dbReference>
<evidence type="ECO:0000256" key="6">
    <source>
        <dbReference type="ARBA" id="ARBA00022840"/>
    </source>
</evidence>
<feature type="compositionally biased region" description="Low complexity" evidence="8">
    <location>
        <begin position="421"/>
        <end position="445"/>
    </location>
</feature>
<dbReference type="CDD" id="cd14014">
    <property type="entry name" value="STKc_PknB_like"/>
    <property type="match status" value="1"/>
</dbReference>
<evidence type="ECO:0000256" key="7">
    <source>
        <dbReference type="PROSITE-ProRule" id="PRU10141"/>
    </source>
</evidence>
<dbReference type="EMBL" id="LT629710">
    <property type="protein sequence ID" value="SDP32079.1"/>
    <property type="molecule type" value="Genomic_DNA"/>
</dbReference>
<dbReference type="GO" id="GO:0004674">
    <property type="term" value="F:protein serine/threonine kinase activity"/>
    <property type="evidence" value="ECO:0007669"/>
    <property type="project" value="UniProtKB-KW"/>
</dbReference>
<reference evidence="11 12" key="1">
    <citation type="submission" date="2016-10" db="EMBL/GenBank/DDBJ databases">
        <authorList>
            <person name="de Groot N.N."/>
        </authorList>
    </citation>
    <scope>NUCLEOTIDE SEQUENCE [LARGE SCALE GENOMIC DNA]</scope>
    <source>
        <strain evidence="12">P4-7,KCTC 19426,CECT 7604</strain>
    </source>
</reference>
<feature type="compositionally biased region" description="Polar residues" evidence="8">
    <location>
        <begin position="411"/>
        <end position="420"/>
    </location>
</feature>
<evidence type="ECO:0000313" key="12">
    <source>
        <dbReference type="Proteomes" id="UP000198741"/>
    </source>
</evidence>
<keyword evidence="9" id="KW-0812">Transmembrane</keyword>
<dbReference type="GO" id="GO:0005524">
    <property type="term" value="F:ATP binding"/>
    <property type="evidence" value="ECO:0007669"/>
    <property type="project" value="UniProtKB-UniRule"/>
</dbReference>
<dbReference type="PROSITE" id="PS50011">
    <property type="entry name" value="PROTEIN_KINASE_DOM"/>
    <property type="match status" value="1"/>
</dbReference>
<sequence>MTTDDPTGRWTPDFSSPVPDDVLPVVPGVRLEEKIGRGGYAAVYRARQLSVDRDVAVKVDDRRLLDDRDKRRFTREIVAAGAVSAHPHIVTVYDGGTTADAHPYLVMELYPGGSYADRIRRSGPVPASEVVDVGLAIADALAAAHSDGILHRDVKPGNILISRYGSSALADFGLAALPRAAEGFSVTMESLTPSYAPPEAFSGSDPTAAMDIYSLGATLYALLLGRAPRSDRSGTAPPLARLLFLLNDPLPLPDAPDAATLMPIIWRATAFRPEDRYPSAAAMRDDLALVKAGRPASSVIPVGTPHTRPFTTGNPGVPAVGSDGGRDPDPSSSGPLGLFAARPEAAPRESDTRAPRSRRWIGAAAAVVAILFVAGLVVFGGRSSTGGVASAGTSARTHALVTDLSGLAPTHSATSPVTRGTPSPTRTAPTSSSARSASPTPIASSARSLSVPVAGSCWGGLVDISGTKTARQIPCSEPHYWEAYAAGLLDPSTPTPYDDDVAKDKVVKQICTQKALKSYVGANVHGTFNIDVVPPRELAFAQGDRAFYCVASRDGAGEVTGSVRAG</sequence>
<dbReference type="Pfam" id="PF00069">
    <property type="entry name" value="Pkinase"/>
    <property type="match status" value="1"/>
</dbReference>
<dbReference type="InterPro" id="IPR008271">
    <property type="entry name" value="Ser/Thr_kinase_AS"/>
</dbReference>
<dbReference type="SMART" id="SM00220">
    <property type="entry name" value="S_TKc"/>
    <property type="match status" value="1"/>
</dbReference>
<protein>
    <recommendedName>
        <fullName evidence="1">non-specific serine/threonine protein kinase</fullName>
        <ecNumber evidence="1">2.7.11.1</ecNumber>
    </recommendedName>
</protein>
<dbReference type="InterPro" id="IPR000719">
    <property type="entry name" value="Prot_kinase_dom"/>
</dbReference>
<dbReference type="RefSeq" id="WP_172832302.1">
    <property type="nucleotide sequence ID" value="NZ_LT629710.1"/>
</dbReference>
<keyword evidence="2 11" id="KW-0723">Serine/threonine-protein kinase</keyword>
<keyword evidence="9" id="KW-1133">Transmembrane helix</keyword>
<dbReference type="Pfam" id="PF13845">
    <property type="entry name" value="Septum_form"/>
    <property type="match status" value="1"/>
</dbReference>
<gene>
    <name evidence="11" type="ORF">SAMN04515671_3716</name>
</gene>
<feature type="binding site" evidence="7">
    <location>
        <position position="58"/>
    </location>
    <ligand>
        <name>ATP</name>
        <dbReference type="ChEBI" id="CHEBI:30616"/>
    </ligand>
</feature>
<evidence type="ECO:0000259" key="10">
    <source>
        <dbReference type="PROSITE" id="PS50011"/>
    </source>
</evidence>
<evidence type="ECO:0000313" key="11">
    <source>
        <dbReference type="EMBL" id="SDP32079.1"/>
    </source>
</evidence>
<dbReference type="EC" id="2.7.11.1" evidence="1"/>
<proteinExistence type="predicted"/>
<evidence type="ECO:0000256" key="4">
    <source>
        <dbReference type="ARBA" id="ARBA00022741"/>
    </source>
</evidence>
<dbReference type="PANTHER" id="PTHR43289">
    <property type="entry name" value="MITOGEN-ACTIVATED PROTEIN KINASE KINASE KINASE 20-RELATED"/>
    <property type="match status" value="1"/>
</dbReference>
<dbReference type="InterPro" id="IPR011009">
    <property type="entry name" value="Kinase-like_dom_sf"/>
</dbReference>
<dbReference type="STRING" id="1090615.SAMN04515671_3716"/>
<evidence type="ECO:0000256" key="2">
    <source>
        <dbReference type="ARBA" id="ARBA00022527"/>
    </source>
</evidence>
<dbReference type="InterPro" id="IPR026004">
    <property type="entry name" value="Septum_form"/>
</dbReference>
<dbReference type="Proteomes" id="UP000198741">
    <property type="component" value="Chromosome I"/>
</dbReference>
<feature type="region of interest" description="Disordered" evidence="8">
    <location>
        <begin position="407"/>
        <end position="445"/>
    </location>
</feature>
<keyword evidence="4 7" id="KW-0547">Nucleotide-binding</keyword>
<feature type="compositionally biased region" description="Basic and acidic residues" evidence="8">
    <location>
        <begin position="345"/>
        <end position="354"/>
    </location>
</feature>
<keyword evidence="5 11" id="KW-0418">Kinase</keyword>
<evidence type="ECO:0000256" key="8">
    <source>
        <dbReference type="SAM" id="MobiDB-lite"/>
    </source>
</evidence>
<evidence type="ECO:0000256" key="3">
    <source>
        <dbReference type="ARBA" id="ARBA00022679"/>
    </source>
</evidence>
<dbReference type="InterPro" id="IPR017441">
    <property type="entry name" value="Protein_kinase_ATP_BS"/>
</dbReference>
<keyword evidence="3" id="KW-0808">Transferase</keyword>
<dbReference type="PROSITE" id="PS00107">
    <property type="entry name" value="PROTEIN_KINASE_ATP"/>
    <property type="match status" value="1"/>
</dbReference>
<feature type="transmembrane region" description="Helical" evidence="9">
    <location>
        <begin position="360"/>
        <end position="379"/>
    </location>
</feature>
<accession>A0A1H0RRT9</accession>
<feature type="domain" description="Protein kinase" evidence="10">
    <location>
        <begin position="29"/>
        <end position="289"/>
    </location>
</feature>
<feature type="region of interest" description="Disordered" evidence="8">
    <location>
        <begin position="300"/>
        <end position="357"/>
    </location>
</feature>
<dbReference type="AlphaFoldDB" id="A0A1H0RRT9"/>
<organism evidence="11 12">
    <name type="scientific">Nakamurella panacisegetis</name>
    <dbReference type="NCBI Taxonomy" id="1090615"/>
    <lineage>
        <taxon>Bacteria</taxon>
        <taxon>Bacillati</taxon>
        <taxon>Actinomycetota</taxon>
        <taxon>Actinomycetes</taxon>
        <taxon>Nakamurellales</taxon>
        <taxon>Nakamurellaceae</taxon>
        <taxon>Nakamurella</taxon>
    </lineage>
</organism>
<evidence type="ECO:0000256" key="5">
    <source>
        <dbReference type="ARBA" id="ARBA00022777"/>
    </source>
</evidence>
<keyword evidence="6 7" id="KW-0067">ATP-binding</keyword>
<name>A0A1H0RRT9_9ACTN</name>